<organism evidence="4 5">
    <name type="scientific">Saponaria officinalis</name>
    <name type="common">Common soapwort</name>
    <name type="synonym">Lychnis saponaria</name>
    <dbReference type="NCBI Taxonomy" id="3572"/>
    <lineage>
        <taxon>Eukaryota</taxon>
        <taxon>Viridiplantae</taxon>
        <taxon>Streptophyta</taxon>
        <taxon>Embryophyta</taxon>
        <taxon>Tracheophyta</taxon>
        <taxon>Spermatophyta</taxon>
        <taxon>Magnoliopsida</taxon>
        <taxon>eudicotyledons</taxon>
        <taxon>Gunneridae</taxon>
        <taxon>Pentapetalae</taxon>
        <taxon>Caryophyllales</taxon>
        <taxon>Caryophyllaceae</taxon>
        <taxon>Caryophylleae</taxon>
        <taxon>Saponaria</taxon>
    </lineage>
</organism>
<keyword evidence="5" id="KW-1185">Reference proteome</keyword>
<comment type="caution">
    <text evidence="4">The sequence shown here is derived from an EMBL/GenBank/DDBJ whole genome shotgun (WGS) entry which is preliminary data.</text>
</comment>
<evidence type="ECO:0000313" key="4">
    <source>
        <dbReference type="EMBL" id="KAK9666315.1"/>
    </source>
</evidence>
<proteinExistence type="predicted"/>
<keyword evidence="1" id="KW-0902">Two-component regulatory system</keyword>
<gene>
    <name evidence="4" type="ORF">RND81_14G176800</name>
</gene>
<keyword evidence="3" id="KW-0804">Transcription</keyword>
<dbReference type="GO" id="GO:0009736">
    <property type="term" value="P:cytokinin-activated signaling pathway"/>
    <property type="evidence" value="ECO:0007669"/>
    <property type="project" value="InterPro"/>
</dbReference>
<dbReference type="EMBL" id="JBDFQZ010000014">
    <property type="protein sequence ID" value="KAK9666315.1"/>
    <property type="molecule type" value="Genomic_DNA"/>
</dbReference>
<accession>A0AAW1GNC4</accession>
<dbReference type="InterPro" id="IPR045279">
    <property type="entry name" value="ARR-like"/>
</dbReference>
<dbReference type="PANTHER" id="PTHR43874">
    <property type="entry name" value="TWO-COMPONENT RESPONSE REGULATOR"/>
    <property type="match status" value="1"/>
</dbReference>
<evidence type="ECO:0000256" key="1">
    <source>
        <dbReference type="ARBA" id="ARBA00023012"/>
    </source>
</evidence>
<dbReference type="PANTHER" id="PTHR43874:SF106">
    <property type="entry name" value="TWO-COMPONENT RESPONSE REGULATOR ORR4"/>
    <property type="match status" value="1"/>
</dbReference>
<dbReference type="AlphaFoldDB" id="A0AAW1GNC4"/>
<evidence type="ECO:0000256" key="3">
    <source>
        <dbReference type="ARBA" id="ARBA00023163"/>
    </source>
</evidence>
<sequence>MDTQFHVLAFASLSTSRIHEYLPKYSSFHTFCIYFHLKTVDESGLKINMIITYYSMLGMRRYKLLKKNILSKITRCLEDGADDFFLKPVNLSDVDKLKPHLLRFKVEDFCEFGRGG</sequence>
<keyword evidence="2" id="KW-0805">Transcription regulation</keyword>
<dbReference type="GO" id="GO:0000160">
    <property type="term" value="P:phosphorelay signal transduction system"/>
    <property type="evidence" value="ECO:0007669"/>
    <property type="project" value="UniProtKB-KW"/>
</dbReference>
<protein>
    <submittedName>
        <fullName evidence="4">Uncharacterized protein</fullName>
    </submittedName>
</protein>
<evidence type="ECO:0000256" key="2">
    <source>
        <dbReference type="ARBA" id="ARBA00023015"/>
    </source>
</evidence>
<name>A0AAW1GNC4_SAPOF</name>
<dbReference type="Proteomes" id="UP001443914">
    <property type="component" value="Unassembled WGS sequence"/>
</dbReference>
<evidence type="ECO:0000313" key="5">
    <source>
        <dbReference type="Proteomes" id="UP001443914"/>
    </source>
</evidence>
<reference evidence="4" key="1">
    <citation type="submission" date="2024-03" db="EMBL/GenBank/DDBJ databases">
        <title>WGS assembly of Saponaria officinalis var. Norfolk2.</title>
        <authorList>
            <person name="Jenkins J."/>
            <person name="Shu S."/>
            <person name="Grimwood J."/>
            <person name="Barry K."/>
            <person name="Goodstein D."/>
            <person name="Schmutz J."/>
            <person name="Leebens-Mack J."/>
            <person name="Osbourn A."/>
        </authorList>
    </citation>
    <scope>NUCLEOTIDE SEQUENCE [LARGE SCALE GENOMIC DNA]</scope>
    <source>
        <strain evidence="4">JIC</strain>
    </source>
</reference>